<dbReference type="GO" id="GO:0061542">
    <property type="term" value="F:3-demethylubiquinol 3-O-methyltransferase activity"/>
    <property type="evidence" value="ECO:0007669"/>
    <property type="project" value="InterPro"/>
</dbReference>
<keyword evidence="2 5" id="KW-0808">Transferase</keyword>
<keyword evidence="5" id="KW-0830">Ubiquinone</keyword>
<dbReference type="PANTHER" id="PTHR43464:SF19">
    <property type="entry name" value="UBIQUINONE BIOSYNTHESIS O-METHYLTRANSFERASE, MITOCHONDRIAL"/>
    <property type="match status" value="1"/>
</dbReference>
<proteinExistence type="predicted"/>
<comment type="caution">
    <text evidence="5">The sequence shown here is derived from an EMBL/GenBank/DDBJ whole genome shotgun (WGS) entry which is preliminary data.</text>
</comment>
<evidence type="ECO:0000313" key="5">
    <source>
        <dbReference type="EMBL" id="PPE03292.1"/>
    </source>
</evidence>
<organism evidence="5 6">
    <name type="scientific">Holospora curviuscula</name>
    <dbReference type="NCBI Taxonomy" id="1082868"/>
    <lineage>
        <taxon>Bacteria</taxon>
        <taxon>Pseudomonadati</taxon>
        <taxon>Pseudomonadota</taxon>
        <taxon>Alphaproteobacteria</taxon>
        <taxon>Holosporales</taxon>
        <taxon>Holosporaceae</taxon>
        <taxon>Holospora</taxon>
    </lineage>
</organism>
<dbReference type="PANTHER" id="PTHR43464">
    <property type="entry name" value="METHYLTRANSFERASE"/>
    <property type="match status" value="1"/>
</dbReference>
<dbReference type="GO" id="GO:0010420">
    <property type="term" value="F:polyprenyldihydroxybenzoate methyltransferase activity"/>
    <property type="evidence" value="ECO:0007669"/>
    <property type="project" value="InterPro"/>
</dbReference>
<keyword evidence="3" id="KW-0831">Ubiquinone biosynthesis</keyword>
<dbReference type="EMBL" id="PHHC01000117">
    <property type="protein sequence ID" value="PPE03292.1"/>
    <property type="molecule type" value="Genomic_DNA"/>
</dbReference>
<dbReference type="InterPro" id="IPR010233">
    <property type="entry name" value="UbiG_MeTrfase"/>
</dbReference>
<dbReference type="Pfam" id="PF13489">
    <property type="entry name" value="Methyltransf_23"/>
    <property type="match status" value="1"/>
</dbReference>
<name>A0A2S5R7Y4_9PROT</name>
<dbReference type="NCBIfam" id="TIGR01983">
    <property type="entry name" value="UbiG"/>
    <property type="match status" value="1"/>
</dbReference>
<dbReference type="InterPro" id="IPR029063">
    <property type="entry name" value="SAM-dependent_MTases_sf"/>
</dbReference>
<protein>
    <submittedName>
        <fullName evidence="5">Ubiquinone biosynthesis O-methyltransferase</fullName>
    </submittedName>
</protein>
<sequence length="215" mass="25152">MFKNWWDLRGPAQILHQLSPLRITFLESFFSIEGRKILDVGCGGGIFSEALWRRGARVSGTDVCKDSLKQARFHAENTKANIIYESPEYFQGRPNYFEVLLFMEVLEHVDHLYDTVAYWFPLLIPGGYIMGSTVNRTTKSYFKSIIAAEYILQWIPSGTHNWHHFIQPKELKTLFKRLGCFGWVEQGYRYSLFSTEKWTFCAATDTNFFFSIRKL</sequence>
<evidence type="ECO:0000313" key="6">
    <source>
        <dbReference type="Proteomes" id="UP000239425"/>
    </source>
</evidence>
<keyword evidence="1 5" id="KW-0489">Methyltransferase</keyword>
<keyword evidence="4" id="KW-0949">S-adenosyl-L-methionine</keyword>
<dbReference type="Gene3D" id="3.40.50.150">
    <property type="entry name" value="Vaccinia Virus protein VP39"/>
    <property type="match status" value="1"/>
</dbReference>
<gene>
    <name evidence="5" type="ORF">HCUR_01265</name>
</gene>
<dbReference type="Proteomes" id="UP000239425">
    <property type="component" value="Unassembled WGS sequence"/>
</dbReference>
<dbReference type="AlphaFoldDB" id="A0A2S5R7Y4"/>
<dbReference type="CDD" id="cd02440">
    <property type="entry name" value="AdoMet_MTases"/>
    <property type="match status" value="1"/>
</dbReference>
<reference evidence="5 6" key="1">
    <citation type="submission" date="2017-11" db="EMBL/GenBank/DDBJ databases">
        <title>Comparative genomic analysis of Holospora spp., intranuclear symbionts of paramecia.</title>
        <authorList>
            <person name="Garushyants S.K."/>
            <person name="Beliavskaya A."/>
            <person name="Malko D.B."/>
            <person name="Logacheva M.D."/>
            <person name="Rautian M.S."/>
            <person name="Gelfand M.S."/>
        </authorList>
    </citation>
    <scope>NUCLEOTIDE SEQUENCE [LARGE SCALE GENOMIC DNA]</scope>
    <source>
        <strain evidence="6">02AZ16</strain>
    </source>
</reference>
<keyword evidence="6" id="KW-1185">Reference proteome</keyword>
<evidence type="ECO:0000256" key="2">
    <source>
        <dbReference type="ARBA" id="ARBA00022679"/>
    </source>
</evidence>
<evidence type="ECO:0000256" key="3">
    <source>
        <dbReference type="ARBA" id="ARBA00022688"/>
    </source>
</evidence>
<dbReference type="SUPFAM" id="SSF53335">
    <property type="entry name" value="S-adenosyl-L-methionine-dependent methyltransferases"/>
    <property type="match status" value="1"/>
</dbReference>
<evidence type="ECO:0000256" key="1">
    <source>
        <dbReference type="ARBA" id="ARBA00022603"/>
    </source>
</evidence>
<accession>A0A2S5R7Y4</accession>
<dbReference type="RefSeq" id="WP_165780819.1">
    <property type="nucleotide sequence ID" value="NZ_PHHC01000117.1"/>
</dbReference>
<evidence type="ECO:0000256" key="4">
    <source>
        <dbReference type="ARBA" id="ARBA00022691"/>
    </source>
</evidence>
<dbReference type="GO" id="GO:0032259">
    <property type="term" value="P:methylation"/>
    <property type="evidence" value="ECO:0007669"/>
    <property type="project" value="UniProtKB-KW"/>
</dbReference>